<gene>
    <name evidence="1" type="ORF">FG382_08470</name>
</gene>
<proteinExistence type="predicted"/>
<sequence length="102" mass="11915">MKTLLIYKKDNNSVLVAVRWSNDEDFPLDDFLSVNNLKREEIELVTDERVFTHEYTIEKGEIKFGDLKPLPDPEPQPPTETELLTDYIVDVDYRVTMIELGL</sequence>
<dbReference type="OrthoDB" id="9896696at2"/>
<dbReference type="Proteomes" id="UP000317316">
    <property type="component" value="Unassembled WGS sequence"/>
</dbReference>
<comment type="caution">
    <text evidence="1">The sequence shown here is derived from an EMBL/GenBank/DDBJ whole genome shotgun (WGS) entry which is preliminary data.</text>
</comment>
<dbReference type="EMBL" id="VDGH01000004">
    <property type="protein sequence ID" value="TQR14480.1"/>
    <property type="molecule type" value="Genomic_DNA"/>
</dbReference>
<keyword evidence="2" id="KW-1185">Reference proteome</keyword>
<protein>
    <submittedName>
        <fullName evidence="1">Uncharacterized protein</fullName>
    </submittedName>
</protein>
<organism evidence="1 2">
    <name type="scientific">Psychrobacillus lasiicapitis</name>
    <dbReference type="NCBI Taxonomy" id="1636719"/>
    <lineage>
        <taxon>Bacteria</taxon>
        <taxon>Bacillati</taxon>
        <taxon>Bacillota</taxon>
        <taxon>Bacilli</taxon>
        <taxon>Bacillales</taxon>
        <taxon>Bacillaceae</taxon>
        <taxon>Psychrobacillus</taxon>
    </lineage>
</organism>
<name>A0A544TAI6_9BACI</name>
<reference evidence="1 2" key="1">
    <citation type="submission" date="2019-05" db="EMBL/GenBank/DDBJ databases">
        <title>Psychrobacillus vulpis sp. nov., a new species isolated from feces of a red fox that inhabits in The Tablas de Daimiel Natural Park, Albacete, Spain.</title>
        <authorList>
            <person name="Rodriguez M."/>
            <person name="Reina J.C."/>
            <person name="Bejar V."/>
            <person name="Llamas I."/>
        </authorList>
    </citation>
    <scope>NUCLEOTIDE SEQUENCE [LARGE SCALE GENOMIC DNA]</scope>
    <source>
        <strain evidence="1 2">NEAU-3TGS17</strain>
    </source>
</reference>
<dbReference type="RefSeq" id="WP_142538463.1">
    <property type="nucleotide sequence ID" value="NZ_BMIE01000003.1"/>
</dbReference>
<evidence type="ECO:0000313" key="1">
    <source>
        <dbReference type="EMBL" id="TQR14480.1"/>
    </source>
</evidence>
<accession>A0A544TAI6</accession>
<dbReference type="AlphaFoldDB" id="A0A544TAI6"/>
<evidence type="ECO:0000313" key="2">
    <source>
        <dbReference type="Proteomes" id="UP000317316"/>
    </source>
</evidence>